<accession>A0A383VWL8</accession>
<evidence type="ECO:0000313" key="3">
    <source>
        <dbReference type="EMBL" id="SZX69202.1"/>
    </source>
</evidence>
<dbReference type="EMBL" id="FNXT01000910">
    <property type="protein sequence ID" value="SZX69202.1"/>
    <property type="molecule type" value="Genomic_DNA"/>
</dbReference>
<feature type="coiled-coil region" evidence="1">
    <location>
        <begin position="185"/>
        <end position="332"/>
    </location>
</feature>
<dbReference type="PANTHER" id="PTHR38019:SF1">
    <property type="entry name" value="N-ACETYLTRANSFERASE DOMAIN-CONTAINING PROTEIN"/>
    <property type="match status" value="1"/>
</dbReference>
<evidence type="ECO:0000256" key="2">
    <source>
        <dbReference type="SAM" id="MobiDB-lite"/>
    </source>
</evidence>
<feature type="region of interest" description="Disordered" evidence="2">
    <location>
        <begin position="119"/>
        <end position="146"/>
    </location>
</feature>
<gene>
    <name evidence="3" type="ORF">BQ4739_LOCUS9498</name>
</gene>
<feature type="compositionally biased region" description="Polar residues" evidence="2">
    <location>
        <begin position="11"/>
        <end position="25"/>
    </location>
</feature>
<reference evidence="3 4" key="1">
    <citation type="submission" date="2016-10" db="EMBL/GenBank/DDBJ databases">
        <authorList>
            <person name="Cai Z."/>
        </authorList>
    </citation>
    <scope>NUCLEOTIDE SEQUENCE [LARGE SCALE GENOMIC DNA]</scope>
</reference>
<keyword evidence="4" id="KW-1185">Reference proteome</keyword>
<feature type="coiled-coil region" evidence="1">
    <location>
        <begin position="362"/>
        <end position="415"/>
    </location>
</feature>
<keyword evidence="1" id="KW-0175">Coiled coil</keyword>
<evidence type="ECO:0000313" key="4">
    <source>
        <dbReference type="Proteomes" id="UP000256970"/>
    </source>
</evidence>
<evidence type="ECO:0000256" key="1">
    <source>
        <dbReference type="SAM" id="Coils"/>
    </source>
</evidence>
<protein>
    <submittedName>
        <fullName evidence="3">Uncharacterized protein</fullName>
    </submittedName>
</protein>
<feature type="compositionally biased region" description="Low complexity" evidence="2">
    <location>
        <begin position="132"/>
        <end position="143"/>
    </location>
</feature>
<organism evidence="3 4">
    <name type="scientific">Tetradesmus obliquus</name>
    <name type="common">Green alga</name>
    <name type="synonym">Acutodesmus obliquus</name>
    <dbReference type="NCBI Taxonomy" id="3088"/>
    <lineage>
        <taxon>Eukaryota</taxon>
        <taxon>Viridiplantae</taxon>
        <taxon>Chlorophyta</taxon>
        <taxon>core chlorophytes</taxon>
        <taxon>Chlorophyceae</taxon>
        <taxon>CS clade</taxon>
        <taxon>Sphaeropleales</taxon>
        <taxon>Scenedesmaceae</taxon>
        <taxon>Tetradesmus</taxon>
    </lineage>
</organism>
<dbReference type="AlphaFoldDB" id="A0A383VWL8"/>
<name>A0A383VWL8_TETOB</name>
<sequence length="532" mass="61407">MSNPHRPASAWLTQLQRAKTENTSSIKPKITIQDIAERANTGTDADANASSSVLLPTSPKSIEACFRLGIDPLELAFKPQTAFKKPGESDELVNMRFQHHEQLRQERLKALLEERKKLVEGGAESGHSHARSASNGGPASNGGVDPEITSVMIEKEKHKLEVLKRRQERDIQQMLQYEITRKQLLEKQQKKIEALEARAAELQKQKVEHEKAWAAAQRERELQKLAEEQERDKEAAQIAAERYRREREMQRKEAEEARQRKKQAFLKEMERREKVEEARRETERILAAQEAEVAARKAAMEARDKARLDRMAKEATERAAANAAKKKKAEERIAAALDMNTKILHQKRSDFERREAASEVRRREMEAEHKRQDELRHQAEAAKEAERKAKYELALAREEERKMSIQERANNKEHMLAMVNAERKATNDRKRIERELFDSLRRDKVDSIQKMQAYQRQLLLEKIMDENEKTAQLLAQRQFIQEQRKAANMSASLHRNKVNQLMESMKNIHNIEKLAPGGTVDVSQLTAQLGSL</sequence>
<dbReference type="PANTHER" id="PTHR38019">
    <property type="entry name" value="KDA ANTIGEN P200, PUTATIVE-RELATED"/>
    <property type="match status" value="1"/>
</dbReference>
<proteinExistence type="predicted"/>
<dbReference type="Proteomes" id="UP000256970">
    <property type="component" value="Unassembled WGS sequence"/>
</dbReference>
<feature type="region of interest" description="Disordered" evidence="2">
    <location>
        <begin position="1"/>
        <end position="25"/>
    </location>
</feature>